<dbReference type="AlphaFoldDB" id="A0A0B8N134"/>
<gene>
    <name evidence="1" type="ORF">TCE0_038f12395</name>
</gene>
<sequence length="560" mass="63237">MDIFTTTVTAITEIYRITIFIKGVVTDIENRDADQQEIRDKLDHELLFLDSFKHLFFDNDGKFIYDSRLPDSLKRDVEILLSALKGTLAEYGMLAAKHGMLDLEPDDDADTATTQEDDLKSPSGRIQRVQLMLKDLKSRTFDWALFDKKKLTQTLAAYSGWTERLRQTMSLMLLTLAAFDKSSIRKFTNNEEARNLGIQHVARRQLLAKTETPANFSPLQGRIIEDTETSSDADVKLAMYMNEKQQINEKVVVEYRKYGNELIQATKFGSPREEDLKASTRNLAWLLHTAFPVTSEDDDPETIENSGFLALPCLGYIDQPGKHRFLFVYRLPSEMTTLLTFQPLTLHSLISGNVRNKPPLGNRFFMAHALASTVLNIHTFGWVHKSIRSRGVIMLPSSGVSTSSGSRWLKPYLTGWGIARAVIDGTELAADNEIESNFYRHPKRQGKPEDTFDIEHDLYALGVVLLEIGVWETIGMMFATEIDQATATNHLPEAEGLRTAYIQKAYAKLSKEMGEAYMTAVVKCLTGDFEVGPKEDDRRSALILEFRESVVEVVVKGIGL</sequence>
<reference evidence="2" key="1">
    <citation type="journal article" date="2015" name="Genome Announc.">
        <title>Draft genome sequence of Talaromyces cellulolyticus strain Y-94, a source of lignocellulosic biomass-degrading enzymes.</title>
        <authorList>
            <person name="Fujii T."/>
            <person name="Koike H."/>
            <person name="Sawayama S."/>
            <person name="Yano S."/>
            <person name="Inoue H."/>
        </authorList>
    </citation>
    <scope>NUCLEOTIDE SEQUENCE [LARGE SCALE GENOMIC DNA]</scope>
    <source>
        <strain evidence="2">Y-94</strain>
    </source>
</reference>
<name>A0A0B8N134_TALPI</name>
<dbReference type="InterPro" id="IPR011009">
    <property type="entry name" value="Kinase-like_dom_sf"/>
</dbReference>
<dbReference type="SUPFAM" id="SSF56112">
    <property type="entry name" value="Protein kinase-like (PK-like)"/>
    <property type="match status" value="1"/>
</dbReference>
<dbReference type="EMBL" id="DF933834">
    <property type="protein sequence ID" value="GAM40219.1"/>
    <property type="molecule type" value="Genomic_DNA"/>
</dbReference>
<dbReference type="PANTHER" id="PTHR37542:SF1">
    <property type="entry name" value="PRION-INHIBITION AND PROPAGATION HELO DOMAIN-CONTAINING PROTEIN"/>
    <property type="match status" value="1"/>
</dbReference>
<evidence type="ECO:0008006" key="3">
    <source>
        <dbReference type="Google" id="ProtNLM"/>
    </source>
</evidence>
<keyword evidence="2" id="KW-1185">Reference proteome</keyword>
<evidence type="ECO:0000313" key="1">
    <source>
        <dbReference type="EMBL" id="GAM40219.1"/>
    </source>
</evidence>
<proteinExistence type="predicted"/>
<organism evidence="1 2">
    <name type="scientific">Talaromyces pinophilus</name>
    <name type="common">Penicillium pinophilum</name>
    <dbReference type="NCBI Taxonomy" id="128442"/>
    <lineage>
        <taxon>Eukaryota</taxon>
        <taxon>Fungi</taxon>
        <taxon>Dikarya</taxon>
        <taxon>Ascomycota</taxon>
        <taxon>Pezizomycotina</taxon>
        <taxon>Eurotiomycetes</taxon>
        <taxon>Eurotiomycetidae</taxon>
        <taxon>Eurotiales</taxon>
        <taxon>Trichocomaceae</taxon>
        <taxon>Talaromyces</taxon>
        <taxon>Talaromyces sect. Talaromyces</taxon>
    </lineage>
</organism>
<dbReference type="Proteomes" id="UP000053095">
    <property type="component" value="Unassembled WGS sequence"/>
</dbReference>
<dbReference type="PANTHER" id="PTHR37542">
    <property type="entry name" value="HELO DOMAIN-CONTAINING PROTEIN-RELATED"/>
    <property type="match status" value="1"/>
</dbReference>
<evidence type="ECO:0000313" key="2">
    <source>
        <dbReference type="Proteomes" id="UP000053095"/>
    </source>
</evidence>
<dbReference type="Gene3D" id="1.10.510.10">
    <property type="entry name" value="Transferase(Phosphotransferase) domain 1"/>
    <property type="match status" value="1"/>
</dbReference>
<protein>
    <recommendedName>
        <fullName evidence="3">Protein kinase domain-containing protein</fullName>
    </recommendedName>
</protein>
<accession>A0A0B8N134</accession>